<keyword evidence="3" id="KW-1185">Reference proteome</keyword>
<dbReference type="RefSeq" id="WP_259964049.1">
    <property type="nucleotide sequence ID" value="NZ_CP081051.1"/>
</dbReference>
<sequence length="240" mass="26659">MTDFFNRHGQPIGAPLPHWTGARAPGHTGMAGRYCRVEPLEADRHSADLFEAFRQDRSNAVWTYMPYGPFAGRDQLHAWAEAASGADAQPCFAIVNGASGKAEGVASYMRLQPAHGVIEVGGITLAPPLQQTRAATEAMYLMMARVFNDLGYRRYEWKCDALNAPSRRAAERLGFTYEGLFRQAIVYKGRNRDTAWYSVLDSEWPQLEAAFKAWLDPANFDADGRQKQSLARLRAAQAGT</sequence>
<evidence type="ECO:0000259" key="1">
    <source>
        <dbReference type="PROSITE" id="PS51186"/>
    </source>
</evidence>
<accession>A0ABY5WH58</accession>
<dbReference type="InterPro" id="IPR016181">
    <property type="entry name" value="Acyl_CoA_acyltransferase"/>
</dbReference>
<organism evidence="2 3">
    <name type="scientific">Leisingera aquaemixtae</name>
    <dbReference type="NCBI Taxonomy" id="1396826"/>
    <lineage>
        <taxon>Bacteria</taxon>
        <taxon>Pseudomonadati</taxon>
        <taxon>Pseudomonadota</taxon>
        <taxon>Alphaproteobacteria</taxon>
        <taxon>Rhodobacterales</taxon>
        <taxon>Roseobacteraceae</taxon>
        <taxon>Leisingera</taxon>
    </lineage>
</organism>
<reference evidence="2" key="1">
    <citation type="submission" date="2021-08" db="EMBL/GenBank/DDBJ databases">
        <authorList>
            <person name="Nwanade C."/>
            <person name="Wang M."/>
            <person name="Masoudi A."/>
            <person name="Yu Z."/>
            <person name="Liu J."/>
        </authorList>
    </citation>
    <scope>NUCLEOTIDE SEQUENCE</scope>
    <source>
        <strain evidence="2">S166</strain>
    </source>
</reference>
<dbReference type="PANTHER" id="PTHR43441">
    <property type="entry name" value="RIBOSOMAL-PROTEIN-SERINE ACETYLTRANSFERASE"/>
    <property type="match status" value="1"/>
</dbReference>
<dbReference type="InterPro" id="IPR000182">
    <property type="entry name" value="GNAT_dom"/>
</dbReference>
<dbReference type="EMBL" id="CP081051">
    <property type="protein sequence ID" value="UWQ40760.1"/>
    <property type="molecule type" value="Genomic_DNA"/>
</dbReference>
<dbReference type="PANTHER" id="PTHR43441:SF2">
    <property type="entry name" value="FAMILY ACETYLTRANSFERASE, PUTATIVE (AFU_ORTHOLOGUE AFUA_7G00850)-RELATED"/>
    <property type="match status" value="1"/>
</dbReference>
<dbReference type="Pfam" id="PF13302">
    <property type="entry name" value="Acetyltransf_3"/>
    <property type="match status" value="1"/>
</dbReference>
<feature type="domain" description="N-acetyltransferase" evidence="1">
    <location>
        <begin position="35"/>
        <end position="193"/>
    </location>
</feature>
<evidence type="ECO:0000313" key="2">
    <source>
        <dbReference type="EMBL" id="UWQ40760.1"/>
    </source>
</evidence>
<evidence type="ECO:0000313" key="3">
    <source>
        <dbReference type="Proteomes" id="UP001058514"/>
    </source>
</evidence>
<proteinExistence type="predicted"/>
<name>A0ABY5WH58_9RHOB</name>
<dbReference type="InterPro" id="IPR051908">
    <property type="entry name" value="Ribosomal_N-acetyltransferase"/>
</dbReference>
<dbReference type="SUPFAM" id="SSF55729">
    <property type="entry name" value="Acyl-CoA N-acyltransferases (Nat)"/>
    <property type="match status" value="1"/>
</dbReference>
<dbReference type="Gene3D" id="3.40.630.30">
    <property type="match status" value="1"/>
</dbReference>
<dbReference type="Proteomes" id="UP001058514">
    <property type="component" value="Chromosome"/>
</dbReference>
<protein>
    <submittedName>
        <fullName evidence="2">GNAT family N-acetyltransferase</fullName>
    </submittedName>
</protein>
<dbReference type="PROSITE" id="PS51186">
    <property type="entry name" value="GNAT"/>
    <property type="match status" value="1"/>
</dbReference>
<gene>
    <name evidence="2" type="ORF">K3718_14610</name>
</gene>